<dbReference type="InterPro" id="IPR012437">
    <property type="entry name" value="DUF1638"/>
</dbReference>
<organism evidence="2 3">
    <name type="scientific">Desulfosalsimonas propionicica</name>
    <dbReference type="NCBI Taxonomy" id="332175"/>
    <lineage>
        <taxon>Bacteria</taxon>
        <taxon>Pseudomonadati</taxon>
        <taxon>Thermodesulfobacteriota</taxon>
        <taxon>Desulfobacteria</taxon>
        <taxon>Desulfobacterales</taxon>
        <taxon>Desulfosalsimonadaceae</taxon>
        <taxon>Desulfosalsimonas</taxon>
    </lineage>
</organism>
<reference evidence="2 3" key="1">
    <citation type="submission" date="2020-07" db="EMBL/GenBank/DDBJ databases">
        <title>Genomic Encyclopedia of Type Strains, Phase IV (KMG-IV): sequencing the most valuable type-strain genomes for metagenomic binning, comparative biology and taxonomic classification.</title>
        <authorList>
            <person name="Goeker M."/>
        </authorList>
    </citation>
    <scope>NUCLEOTIDE SEQUENCE [LARGE SCALE GENOMIC DNA]</scope>
    <source>
        <strain evidence="2 3">DSM 17721</strain>
    </source>
</reference>
<evidence type="ECO:0000259" key="1">
    <source>
        <dbReference type="Pfam" id="PF07796"/>
    </source>
</evidence>
<accession>A0A7W0CBW0</accession>
<name>A0A7W0CBW0_9BACT</name>
<evidence type="ECO:0000313" key="2">
    <source>
        <dbReference type="EMBL" id="MBA2882865.1"/>
    </source>
</evidence>
<keyword evidence="3" id="KW-1185">Reference proteome</keyword>
<comment type="caution">
    <text evidence="2">The sequence shown here is derived from an EMBL/GenBank/DDBJ whole genome shotgun (WGS) entry which is preliminary data.</text>
</comment>
<dbReference type="Pfam" id="PF07796">
    <property type="entry name" value="DUF1638"/>
    <property type="match status" value="1"/>
</dbReference>
<feature type="domain" description="DUF1638" evidence="1">
    <location>
        <begin position="51"/>
        <end position="217"/>
    </location>
</feature>
<evidence type="ECO:0000313" key="3">
    <source>
        <dbReference type="Proteomes" id="UP000525298"/>
    </source>
</evidence>
<dbReference type="AlphaFoldDB" id="A0A7W0CBW0"/>
<proteinExistence type="predicted"/>
<dbReference type="Proteomes" id="UP000525298">
    <property type="component" value="Unassembled WGS sequence"/>
</dbReference>
<dbReference type="RefSeq" id="WP_181552485.1">
    <property type="nucleotide sequence ID" value="NZ_JACDUS010000013.1"/>
</dbReference>
<protein>
    <recommendedName>
        <fullName evidence="1">DUF1638 domain-containing protein</fullName>
    </recommendedName>
</protein>
<sequence>MPDLKTDKRRDTAAPAGPRLIIACRVMQHELDALRQQYKDMLDQGIEICYMDQNLHLTPEKMPGLIQEQIDARADTAQNIVLGYGLCSNGIVGVTARKQNIYIPRVHDCISLLLGSRQAYFEAFRKRAGTYYLTPGWVAEEKDPLGMVEHEYGPKMGQEMALWGINEELKHYTHIVLINTGAGDIKKVRKRAKANAAFLDKVYEEVSGSTSYFEKLLFGPYDREDFVCLAPGQRAEQKAFMKQTE</sequence>
<gene>
    <name evidence="2" type="ORF">HNR65_003220</name>
</gene>
<dbReference type="EMBL" id="JACDUS010000013">
    <property type="protein sequence ID" value="MBA2882865.1"/>
    <property type="molecule type" value="Genomic_DNA"/>
</dbReference>